<keyword evidence="3" id="KW-0520">NAD</keyword>
<feature type="binding site" evidence="4">
    <location>
        <position position="219"/>
    </location>
    <ligand>
        <name>Zn(2+)</name>
        <dbReference type="ChEBI" id="CHEBI:29105"/>
    </ligand>
</feature>
<dbReference type="InterPro" id="IPR026591">
    <property type="entry name" value="Sirtuin_cat_small_dom_sf"/>
</dbReference>
<dbReference type="InterPro" id="IPR029035">
    <property type="entry name" value="DHS-like_NAD/FAD-binding_dom"/>
</dbReference>
<keyword evidence="4" id="KW-0862">Zinc</keyword>
<evidence type="ECO:0000256" key="3">
    <source>
        <dbReference type="ARBA" id="ARBA00023027"/>
    </source>
</evidence>
<dbReference type="Gene3D" id="3.40.50.1220">
    <property type="entry name" value="TPP-binding domain"/>
    <property type="match status" value="1"/>
</dbReference>
<keyword evidence="7" id="KW-1185">Reference proteome</keyword>
<dbReference type="Proteomes" id="UP001501521">
    <property type="component" value="Unassembled WGS sequence"/>
</dbReference>
<dbReference type="PANTHER" id="PTHR11085:SF10">
    <property type="entry name" value="NAD-DEPENDENT PROTEIN DEACYLASE SIRTUIN-5, MITOCHONDRIAL-RELATED"/>
    <property type="match status" value="1"/>
</dbReference>
<proteinExistence type="predicted"/>
<evidence type="ECO:0000313" key="7">
    <source>
        <dbReference type="Proteomes" id="UP001501521"/>
    </source>
</evidence>
<sequence length="313" mass="33857">MTPRDVGGWFRTAVDGPVVLPNTAAWGPGTGDFGRVSHDDDLLAAADIFRGRPTMVLTGAGMSTGSGLPDYRGRDAVPRSPMMFQEFVGSDLSRRRYWARSTVGWRSFSSAEPNEAHRLLAELGRLTPLTGVVTQNVDGLHQKAGSHPVLDLHGNLAQVLCLECGHLFDRHALQQRFLELNPRFAAQLDQLAADAMTAPDGDAEVDRTQDFTCPDCAICGGMLKPDVVFFGENAHRDTVTAANALLDASDVLLVLGSSLTVMSGLRFARRAAREGKEVIIANDGSTRGDDVATLRIHGRLEPTLRRWISLLTG</sequence>
<feature type="domain" description="Deacetylase sirtuin-type" evidence="5">
    <location>
        <begin position="33"/>
        <end position="313"/>
    </location>
</feature>
<dbReference type="PROSITE" id="PS50305">
    <property type="entry name" value="SIRTUIN"/>
    <property type="match status" value="1"/>
</dbReference>
<dbReference type="EC" id="2.3.1.286" evidence="1"/>
<evidence type="ECO:0000313" key="6">
    <source>
        <dbReference type="EMBL" id="GAA4888329.1"/>
    </source>
</evidence>
<dbReference type="EMBL" id="BAABLV010000002">
    <property type="protein sequence ID" value="GAA4888329.1"/>
    <property type="molecule type" value="Genomic_DNA"/>
</dbReference>
<keyword evidence="4" id="KW-0479">Metal-binding</keyword>
<organism evidence="6 7">
    <name type="scientific">Tessaracoccus lubricantis</name>
    <dbReference type="NCBI Taxonomy" id="545543"/>
    <lineage>
        <taxon>Bacteria</taxon>
        <taxon>Bacillati</taxon>
        <taxon>Actinomycetota</taxon>
        <taxon>Actinomycetes</taxon>
        <taxon>Propionibacteriales</taxon>
        <taxon>Propionibacteriaceae</taxon>
        <taxon>Tessaracoccus</taxon>
    </lineage>
</organism>
<protein>
    <recommendedName>
        <fullName evidence="1">protein acetyllysine N-acetyltransferase</fullName>
        <ecNumber evidence="1">2.3.1.286</ecNumber>
    </recommendedName>
</protein>
<dbReference type="RefSeq" id="WP_345577285.1">
    <property type="nucleotide sequence ID" value="NZ_BAABLV010000002.1"/>
</dbReference>
<dbReference type="InterPro" id="IPR050134">
    <property type="entry name" value="NAD-dep_sirtuin_deacylases"/>
</dbReference>
<dbReference type="SUPFAM" id="SSF52467">
    <property type="entry name" value="DHS-like NAD/FAD-binding domain"/>
    <property type="match status" value="1"/>
</dbReference>
<dbReference type="Pfam" id="PF02146">
    <property type="entry name" value="SIR2"/>
    <property type="match status" value="1"/>
</dbReference>
<name>A0ABP9EVC6_9ACTN</name>
<dbReference type="PANTHER" id="PTHR11085">
    <property type="entry name" value="NAD-DEPENDENT PROTEIN DEACYLASE SIRTUIN-5, MITOCHONDRIAL-RELATED"/>
    <property type="match status" value="1"/>
</dbReference>
<dbReference type="InterPro" id="IPR003000">
    <property type="entry name" value="Sirtuin"/>
</dbReference>
<evidence type="ECO:0000256" key="1">
    <source>
        <dbReference type="ARBA" id="ARBA00012928"/>
    </source>
</evidence>
<feature type="binding site" evidence="4">
    <location>
        <position position="164"/>
    </location>
    <ligand>
        <name>Zn(2+)</name>
        <dbReference type="ChEBI" id="CHEBI:29105"/>
    </ligand>
</feature>
<evidence type="ECO:0000256" key="2">
    <source>
        <dbReference type="ARBA" id="ARBA00022679"/>
    </source>
</evidence>
<comment type="caution">
    <text evidence="6">The sequence shown here is derived from an EMBL/GenBank/DDBJ whole genome shotgun (WGS) entry which is preliminary data.</text>
</comment>
<accession>A0ABP9EVC6</accession>
<feature type="binding site" evidence="4">
    <location>
        <position position="161"/>
    </location>
    <ligand>
        <name>Zn(2+)</name>
        <dbReference type="ChEBI" id="CHEBI:29105"/>
    </ligand>
</feature>
<reference evidence="7" key="1">
    <citation type="journal article" date="2019" name="Int. J. Syst. Evol. Microbiol.">
        <title>The Global Catalogue of Microorganisms (GCM) 10K type strain sequencing project: providing services to taxonomists for standard genome sequencing and annotation.</title>
        <authorList>
            <consortium name="The Broad Institute Genomics Platform"/>
            <consortium name="The Broad Institute Genome Sequencing Center for Infectious Disease"/>
            <person name="Wu L."/>
            <person name="Ma J."/>
        </authorList>
    </citation>
    <scope>NUCLEOTIDE SEQUENCE [LARGE SCALE GENOMIC DNA]</scope>
    <source>
        <strain evidence="7">JCM 19125</strain>
    </source>
</reference>
<feature type="binding site" evidence="4">
    <location>
        <position position="213"/>
    </location>
    <ligand>
        <name>Zn(2+)</name>
        <dbReference type="ChEBI" id="CHEBI:29105"/>
    </ligand>
</feature>
<evidence type="ECO:0000259" key="5">
    <source>
        <dbReference type="PROSITE" id="PS50305"/>
    </source>
</evidence>
<dbReference type="Gene3D" id="3.30.1600.10">
    <property type="entry name" value="SIR2/SIRT2 'Small Domain"/>
    <property type="match status" value="1"/>
</dbReference>
<gene>
    <name evidence="6" type="ORF">GCM10025789_00670</name>
</gene>
<dbReference type="InterPro" id="IPR026590">
    <property type="entry name" value="Ssirtuin_cat_dom"/>
</dbReference>
<keyword evidence="2" id="KW-0808">Transferase</keyword>
<evidence type="ECO:0000256" key="4">
    <source>
        <dbReference type="PROSITE-ProRule" id="PRU00236"/>
    </source>
</evidence>
<feature type="active site" description="Proton acceptor" evidence="4">
    <location>
        <position position="153"/>
    </location>
</feature>